<dbReference type="Pfam" id="PF13432">
    <property type="entry name" value="TPR_16"/>
    <property type="match status" value="2"/>
</dbReference>
<dbReference type="Gene3D" id="1.25.40.10">
    <property type="entry name" value="Tetratricopeptide repeat domain"/>
    <property type="match status" value="2"/>
</dbReference>
<dbReference type="AlphaFoldDB" id="A0A4P9VL36"/>
<dbReference type="InterPro" id="IPR019734">
    <property type="entry name" value="TPR_rpt"/>
</dbReference>
<dbReference type="InterPro" id="IPR011990">
    <property type="entry name" value="TPR-like_helical_dom_sf"/>
</dbReference>
<evidence type="ECO:0000313" key="2">
    <source>
        <dbReference type="EMBL" id="RDH43037.1"/>
    </source>
</evidence>
<reference evidence="2 3" key="1">
    <citation type="submission" date="2017-04" db="EMBL/GenBank/DDBJ databases">
        <title>Draft genome sequence of Zooshikella ganghwensis VG4 isolated from Red Sea sediments.</title>
        <authorList>
            <person name="Rehman Z."/>
            <person name="Alam I."/>
            <person name="Kamau A."/>
            <person name="Bajic V."/>
            <person name="Leiknes T."/>
        </authorList>
    </citation>
    <scope>NUCLEOTIDE SEQUENCE [LARGE SCALE GENOMIC DNA]</scope>
    <source>
        <strain evidence="2 3">VG4</strain>
    </source>
</reference>
<organism evidence="2 3">
    <name type="scientific">Zooshikella ganghwensis</name>
    <dbReference type="NCBI Taxonomy" id="202772"/>
    <lineage>
        <taxon>Bacteria</taxon>
        <taxon>Pseudomonadati</taxon>
        <taxon>Pseudomonadota</taxon>
        <taxon>Gammaproteobacteria</taxon>
        <taxon>Oceanospirillales</taxon>
        <taxon>Zooshikellaceae</taxon>
        <taxon>Zooshikella</taxon>
    </lineage>
</organism>
<evidence type="ECO:0000256" key="1">
    <source>
        <dbReference type="PROSITE-ProRule" id="PRU00339"/>
    </source>
</evidence>
<dbReference type="PANTHER" id="PTHR12558">
    <property type="entry name" value="CELL DIVISION CYCLE 16,23,27"/>
    <property type="match status" value="1"/>
</dbReference>
<dbReference type="SMART" id="SM00028">
    <property type="entry name" value="TPR"/>
    <property type="match status" value="4"/>
</dbReference>
<accession>A0A4P9VL36</accession>
<dbReference type="EMBL" id="NDXW01000001">
    <property type="protein sequence ID" value="RDH43037.1"/>
    <property type="molecule type" value="Genomic_DNA"/>
</dbReference>
<comment type="caution">
    <text evidence="2">The sequence shown here is derived from an EMBL/GenBank/DDBJ whole genome shotgun (WGS) entry which is preliminary data.</text>
</comment>
<feature type="repeat" description="TPR" evidence="1">
    <location>
        <begin position="195"/>
        <end position="228"/>
    </location>
</feature>
<sequence length="293" mass="33731">MTLDLVAFRRSGIVDNVYTKIVAVFFLFLNAVCTFSDDRFKNIKVLLEEEQYEEAISQLERLPKEDTAPNPRVLNAVGWAYLKLNNYVKAEKYLKASFEQAKILGNKEAAVISSNNLGILSYLKNDLDQAEDYFDIGKERKSETALIYLDLIENKKKQIEFQDALLTGIKSRRDQDFKAAIASYNNALVIQPNDVATLEFKGYALLRNDQYELAIEALERAKSLDPTRKLVHLNLVKAYCLMQSDHGVKQSIKESLLGEKQFVDWYTVDLEFRRMCHHSKYLSELVNRHELNG</sequence>
<keyword evidence="3" id="KW-1185">Reference proteome</keyword>
<keyword evidence="1" id="KW-0802">TPR repeat</keyword>
<proteinExistence type="predicted"/>
<evidence type="ECO:0000313" key="3">
    <source>
        <dbReference type="Proteomes" id="UP000257039"/>
    </source>
</evidence>
<dbReference type="SUPFAM" id="SSF81901">
    <property type="entry name" value="HCP-like"/>
    <property type="match status" value="1"/>
</dbReference>
<name>A0A4P9VL36_9GAMM</name>
<dbReference type="Proteomes" id="UP000257039">
    <property type="component" value="Unassembled WGS sequence"/>
</dbReference>
<gene>
    <name evidence="2" type="ORF">B9G39_05990</name>
</gene>
<dbReference type="PROSITE" id="PS50005">
    <property type="entry name" value="TPR"/>
    <property type="match status" value="1"/>
</dbReference>
<dbReference type="PANTHER" id="PTHR12558:SF13">
    <property type="entry name" value="CELL DIVISION CYCLE PROTEIN 27 HOMOLOG"/>
    <property type="match status" value="1"/>
</dbReference>
<protein>
    <submittedName>
        <fullName evidence="2">Tetratricopeptide repeat protein</fullName>
    </submittedName>
</protein>